<dbReference type="SUPFAM" id="SSF56672">
    <property type="entry name" value="DNA/RNA polymerases"/>
    <property type="match status" value="1"/>
</dbReference>
<reference evidence="2 3" key="1">
    <citation type="submission" date="2020-06" db="EMBL/GenBank/DDBJ databases">
        <authorList>
            <consortium name="Wellcome Sanger Institute Data Sharing"/>
        </authorList>
    </citation>
    <scope>NUCLEOTIDE SEQUENCE [LARGE SCALE GENOMIC DNA]</scope>
</reference>
<feature type="domain" description="Reverse transcriptase/retrotransposon-derived protein RNase H-like" evidence="1">
    <location>
        <begin position="31"/>
        <end position="113"/>
    </location>
</feature>
<sequence length="139" mass="15558">QSLWSQGPSDVGLIKGILPVQVRPKTEYWPSEKAFCDIKQALTSNLALALPNYSKPFIEMVDCKDKYMTSVLGQQHGDKLRPIAYFSSKLDNVARALPHCVRAVVAASMAVEASAGIVLFHPRPLRSHMQWLLYYCKPI</sequence>
<dbReference type="PANTHER" id="PTHR33064">
    <property type="entry name" value="POL PROTEIN"/>
    <property type="match status" value="1"/>
</dbReference>
<dbReference type="PANTHER" id="PTHR33064:SF37">
    <property type="entry name" value="RIBONUCLEASE H"/>
    <property type="match status" value="1"/>
</dbReference>
<dbReference type="Pfam" id="PF17919">
    <property type="entry name" value="RT_RNaseH_2"/>
    <property type="match status" value="1"/>
</dbReference>
<dbReference type="InterPro" id="IPR041577">
    <property type="entry name" value="RT_RNaseH_2"/>
</dbReference>
<proteinExistence type="predicted"/>
<name>A0AAY4BRQ0_9TELE</name>
<evidence type="ECO:0000313" key="2">
    <source>
        <dbReference type="Ensembl" id="ENSDCDP00010023619.1"/>
    </source>
</evidence>
<dbReference type="GeneTree" id="ENSGT00980000198749"/>
<keyword evidence="3" id="KW-1185">Reference proteome</keyword>
<dbReference type="Proteomes" id="UP000694580">
    <property type="component" value="Chromosome 1"/>
</dbReference>
<dbReference type="Gene3D" id="3.10.20.370">
    <property type="match status" value="1"/>
</dbReference>
<protein>
    <recommendedName>
        <fullName evidence="1">Reverse transcriptase/retrotransposon-derived protein RNase H-like domain-containing protein</fullName>
    </recommendedName>
</protein>
<organism evidence="2 3">
    <name type="scientific">Denticeps clupeoides</name>
    <name type="common">denticle herring</name>
    <dbReference type="NCBI Taxonomy" id="299321"/>
    <lineage>
        <taxon>Eukaryota</taxon>
        <taxon>Metazoa</taxon>
        <taxon>Chordata</taxon>
        <taxon>Craniata</taxon>
        <taxon>Vertebrata</taxon>
        <taxon>Euteleostomi</taxon>
        <taxon>Actinopterygii</taxon>
        <taxon>Neopterygii</taxon>
        <taxon>Teleostei</taxon>
        <taxon>Clupei</taxon>
        <taxon>Clupeiformes</taxon>
        <taxon>Denticipitoidei</taxon>
        <taxon>Denticipitidae</taxon>
        <taxon>Denticeps</taxon>
    </lineage>
</organism>
<accession>A0AAY4BRQ0</accession>
<evidence type="ECO:0000259" key="1">
    <source>
        <dbReference type="Pfam" id="PF17919"/>
    </source>
</evidence>
<dbReference type="InterPro" id="IPR051320">
    <property type="entry name" value="Viral_Replic_Matur_Polypro"/>
</dbReference>
<dbReference type="AlphaFoldDB" id="A0AAY4BRQ0"/>
<reference evidence="2" key="3">
    <citation type="submission" date="2025-09" db="UniProtKB">
        <authorList>
            <consortium name="Ensembl"/>
        </authorList>
    </citation>
    <scope>IDENTIFICATION</scope>
</reference>
<evidence type="ECO:0000313" key="3">
    <source>
        <dbReference type="Proteomes" id="UP000694580"/>
    </source>
</evidence>
<dbReference type="InterPro" id="IPR043502">
    <property type="entry name" value="DNA/RNA_pol_sf"/>
</dbReference>
<reference evidence="2" key="2">
    <citation type="submission" date="2025-08" db="UniProtKB">
        <authorList>
            <consortium name="Ensembl"/>
        </authorList>
    </citation>
    <scope>IDENTIFICATION</scope>
</reference>
<dbReference type="Ensembl" id="ENSDCDT00010028873.1">
    <property type="protein sequence ID" value="ENSDCDP00010023619.1"/>
    <property type="gene ID" value="ENSDCDG00010014640.1"/>
</dbReference>